<feature type="region of interest" description="Disordered" evidence="2">
    <location>
        <begin position="258"/>
        <end position="333"/>
    </location>
</feature>
<keyword evidence="1" id="KW-0175">Coiled coil</keyword>
<evidence type="ECO:0000313" key="4">
    <source>
        <dbReference type="Proteomes" id="UP000596661"/>
    </source>
</evidence>
<dbReference type="PANTHER" id="PTHR34380">
    <property type="entry name" value="BNAA03G12380D PROTEIN"/>
    <property type="match status" value="1"/>
</dbReference>
<sequence length="454" mass="51441">MGVEVASVVVVGVKRSTVVRAIFVTIKSNSKESKTRRVVSPPRYATVLPQLHSDELRFWSASLLHLRLSSVLMEVESPLSYGMDPSDDERADLSISELIGDLRTAFRPSDFDRVEEIFVIKENKMMEQIRDLESDKIRLEIEVKKLKTENSESRVLRENYEIMRERVKMAEEKAEKTEGMLERLLKDVKKNEREKLDEIDQLKEKIKVLESEKTRAEEDVQVWKKSFVELEKRVTLLEAELQNAVKIESLVPNVKAIDSTESNKANGEKGTSENDHHLPSPPTSPMNQDFPSDTKSDFEQQTIVIIDSDDENAPPRTNLHDKGPIDLTDKGSIDLTYKDPIDLTDWDIKPILSKRKRSSSPNASGSKRKLDGAAPTNDAKNRKSPSKHVQVEYEEKTREDKSSPTTFNKLTVGDETGAFNFEVSSSSDKQTSSSYHSDASVDLDEIFSQSQKPI</sequence>
<feature type="compositionally biased region" description="Basic and acidic residues" evidence="2">
    <location>
        <begin position="318"/>
        <end position="333"/>
    </location>
</feature>
<reference evidence="3" key="2">
    <citation type="submission" date="2021-03" db="UniProtKB">
        <authorList>
            <consortium name="EnsemblPlants"/>
        </authorList>
    </citation>
    <scope>IDENTIFICATION</scope>
</reference>
<protein>
    <submittedName>
        <fullName evidence="3">Uncharacterized protein</fullName>
    </submittedName>
</protein>
<feature type="compositionally biased region" description="Basic and acidic residues" evidence="2">
    <location>
        <begin position="389"/>
        <end position="402"/>
    </location>
</feature>
<dbReference type="Gramene" id="evm.model.05.2004">
    <property type="protein sequence ID" value="cds.evm.model.05.2004"/>
    <property type="gene ID" value="evm.TU.05.2004"/>
</dbReference>
<evidence type="ECO:0000313" key="3">
    <source>
        <dbReference type="EnsemblPlants" id="cds.evm.model.05.2004"/>
    </source>
</evidence>
<evidence type="ECO:0000256" key="1">
    <source>
        <dbReference type="SAM" id="Coils"/>
    </source>
</evidence>
<feature type="coiled-coil region" evidence="1">
    <location>
        <begin position="122"/>
        <end position="247"/>
    </location>
</feature>
<name>A0A803PNU9_CANSA</name>
<proteinExistence type="predicted"/>
<dbReference type="PANTHER" id="PTHR34380:SF6">
    <property type="entry name" value="TERNARY COMPLEX FACTOR MIP1 LEUCINE-ZIPPER DOMAIN-CONTAINING PROTEIN"/>
    <property type="match status" value="1"/>
</dbReference>
<dbReference type="AlphaFoldDB" id="A0A803PNU9"/>
<dbReference type="EMBL" id="UZAU01000549">
    <property type="status" value="NOT_ANNOTATED_CDS"/>
    <property type="molecule type" value="Genomic_DNA"/>
</dbReference>
<dbReference type="EnsemblPlants" id="evm.model.05.2004">
    <property type="protein sequence ID" value="cds.evm.model.05.2004"/>
    <property type="gene ID" value="evm.TU.05.2004"/>
</dbReference>
<feature type="compositionally biased region" description="Low complexity" evidence="2">
    <location>
        <begin position="424"/>
        <end position="437"/>
    </location>
</feature>
<organism evidence="3 4">
    <name type="scientific">Cannabis sativa</name>
    <name type="common">Hemp</name>
    <name type="synonym">Marijuana</name>
    <dbReference type="NCBI Taxonomy" id="3483"/>
    <lineage>
        <taxon>Eukaryota</taxon>
        <taxon>Viridiplantae</taxon>
        <taxon>Streptophyta</taxon>
        <taxon>Embryophyta</taxon>
        <taxon>Tracheophyta</taxon>
        <taxon>Spermatophyta</taxon>
        <taxon>Magnoliopsida</taxon>
        <taxon>eudicotyledons</taxon>
        <taxon>Gunneridae</taxon>
        <taxon>Pentapetalae</taxon>
        <taxon>rosids</taxon>
        <taxon>fabids</taxon>
        <taxon>Rosales</taxon>
        <taxon>Cannabaceae</taxon>
        <taxon>Cannabis</taxon>
    </lineage>
</organism>
<evidence type="ECO:0000256" key="2">
    <source>
        <dbReference type="SAM" id="MobiDB-lite"/>
    </source>
</evidence>
<accession>A0A803PNU9</accession>
<keyword evidence="4" id="KW-1185">Reference proteome</keyword>
<reference evidence="3" key="1">
    <citation type="submission" date="2018-11" db="EMBL/GenBank/DDBJ databases">
        <authorList>
            <person name="Grassa J C."/>
        </authorList>
    </citation>
    <scope>NUCLEOTIDE SEQUENCE [LARGE SCALE GENOMIC DNA]</scope>
</reference>
<feature type="compositionally biased region" description="Basic and acidic residues" evidence="2">
    <location>
        <begin position="266"/>
        <end position="278"/>
    </location>
</feature>
<dbReference type="Proteomes" id="UP000596661">
    <property type="component" value="Chromosome 5"/>
</dbReference>
<feature type="region of interest" description="Disordered" evidence="2">
    <location>
        <begin position="354"/>
        <end position="454"/>
    </location>
</feature>